<protein>
    <recommendedName>
        <fullName evidence="4">Clock-controlled pheromone ccg-4</fullName>
    </recommendedName>
</protein>
<keyword evidence="3" id="KW-1185">Reference proteome</keyword>
<comment type="caution">
    <text evidence="2">The sequence shown here is derived from an EMBL/GenBank/DDBJ whole genome shotgun (WGS) entry which is preliminary data.</text>
</comment>
<accession>A0A2C5Z077</accession>
<dbReference type="Proteomes" id="UP000226431">
    <property type="component" value="Unassembled WGS sequence"/>
</dbReference>
<proteinExistence type="predicted"/>
<name>A0A2C5Z077_9HYPO</name>
<dbReference type="OrthoDB" id="4920894at2759"/>
<evidence type="ECO:0000313" key="3">
    <source>
        <dbReference type="Proteomes" id="UP000226431"/>
    </source>
</evidence>
<dbReference type="AlphaFoldDB" id="A0A2C5Z077"/>
<organism evidence="2 3">
    <name type="scientific">Ophiocordyceps camponoti-rufipedis</name>
    <dbReference type="NCBI Taxonomy" id="2004952"/>
    <lineage>
        <taxon>Eukaryota</taxon>
        <taxon>Fungi</taxon>
        <taxon>Dikarya</taxon>
        <taxon>Ascomycota</taxon>
        <taxon>Pezizomycotina</taxon>
        <taxon>Sordariomycetes</taxon>
        <taxon>Hypocreomycetidae</taxon>
        <taxon>Hypocreales</taxon>
        <taxon>Ophiocordycipitaceae</taxon>
        <taxon>Ophiocordyceps</taxon>
    </lineage>
</organism>
<evidence type="ECO:0008006" key="4">
    <source>
        <dbReference type="Google" id="ProtNLM"/>
    </source>
</evidence>
<evidence type="ECO:0000256" key="1">
    <source>
        <dbReference type="SAM" id="SignalP"/>
    </source>
</evidence>
<feature type="chain" id="PRO_5012180343" description="Clock-controlled pheromone ccg-4" evidence="1">
    <location>
        <begin position="18"/>
        <end position="465"/>
    </location>
</feature>
<keyword evidence="1" id="KW-0732">Signal</keyword>
<reference evidence="2 3" key="1">
    <citation type="submission" date="2017-06" db="EMBL/GenBank/DDBJ databases">
        <title>Ant-infecting Ophiocordyceps genomes reveal a high diversity of potential behavioral manipulation genes and a possible major role for enterotoxins.</title>
        <authorList>
            <person name="De Bekker C."/>
            <person name="Evans H.C."/>
            <person name="Brachmann A."/>
            <person name="Hughes D.P."/>
        </authorList>
    </citation>
    <scope>NUCLEOTIDE SEQUENCE [LARGE SCALE GENOMIC DNA]</scope>
    <source>
        <strain evidence="2 3">Map16</strain>
    </source>
</reference>
<sequence>MKFNAIVAIALVTGASAAPQPWCKRPNSICSKVKRAADIVAEVAAQDATAELTHLLTLSEEEPEQYSSEALGIDIDKRSPEPWCKRPNSQCGTAMEKRSPTPWCSRPNSSCPTVAKRSPWCKRPNSICSKVKRAADAVVEVAAEDATEELSQLLENNEQHSEVLGFSDKTMDKRWCTRPLSNCPTKRSPWCKRPNSICSKVKRSPWCKRPNSICSKVKRSLVERAPEPWCHRPNSMCWKVRRALSLETRSPWCTRPLSNCPTVVKRTPWCKRPNSICSKVKRSLSLETRSPWCTRPLSNCPTVAKRSPWCKRPNSICSKAKRAVDVFADTVLQSVKQDSAAPQTASEAAAHDAVLKLAQLAAQSSESPEDYIKYLGLEDNKTVAKRDVESTSETEAEEKEACHAEGGACWAAKRAVDAVLATVDAEQDDAEDDAECSQRGEACWHQKRQLGALRFAANDISSSLL</sequence>
<dbReference type="STRING" id="2004952.A0A2C5Z077"/>
<dbReference type="EMBL" id="NJES01000344">
    <property type="protein sequence ID" value="PHH73426.1"/>
    <property type="molecule type" value="Genomic_DNA"/>
</dbReference>
<gene>
    <name evidence="2" type="ORF">CDD80_3828</name>
</gene>
<evidence type="ECO:0000313" key="2">
    <source>
        <dbReference type="EMBL" id="PHH73426.1"/>
    </source>
</evidence>
<feature type="signal peptide" evidence="1">
    <location>
        <begin position="1"/>
        <end position="17"/>
    </location>
</feature>